<dbReference type="InterPro" id="IPR027304">
    <property type="entry name" value="Trigger_fact/SurA_dom_sf"/>
</dbReference>
<protein>
    <submittedName>
        <fullName evidence="2">Trigger factor</fullName>
        <ecNumber evidence="2">5.2.1.8</ecNumber>
    </submittedName>
</protein>
<proteinExistence type="predicted"/>
<evidence type="ECO:0000313" key="2">
    <source>
        <dbReference type="EMBL" id="EFA44065.1"/>
    </source>
</evidence>
<dbReference type="EMBL" id="ACKS01000066">
    <property type="protein sequence ID" value="EFA44065.1"/>
    <property type="molecule type" value="Genomic_DNA"/>
</dbReference>
<dbReference type="SUPFAM" id="SSF102735">
    <property type="entry name" value="Trigger factor ribosome-binding domain"/>
    <property type="match status" value="1"/>
</dbReference>
<dbReference type="NCBIfam" id="TIGR00115">
    <property type="entry name" value="tig"/>
    <property type="match status" value="1"/>
</dbReference>
<dbReference type="Gene3D" id="3.30.70.1050">
    <property type="entry name" value="Trigger factor ribosome-binding domain"/>
    <property type="match status" value="1"/>
</dbReference>
<dbReference type="PANTHER" id="PTHR30560">
    <property type="entry name" value="TRIGGER FACTOR CHAPERONE AND PEPTIDYL-PROLYL CIS/TRANS ISOMERASE"/>
    <property type="match status" value="1"/>
</dbReference>
<comment type="caution">
    <text evidence="2">The sequence shown here is derived from an EMBL/GenBank/DDBJ whole genome shotgun (WGS) entry which is preliminary data.</text>
</comment>
<name>D1PX16_9BACT</name>
<dbReference type="InterPro" id="IPR036611">
    <property type="entry name" value="Trigger_fac_ribosome-bd_sf"/>
</dbReference>
<gene>
    <name evidence="2" type="primary">tig</name>
    <name evidence="2" type="ORF">HMPREF0645_1501</name>
</gene>
<dbReference type="InterPro" id="IPR008881">
    <property type="entry name" value="Trigger_fac_ribosome-bd_bac"/>
</dbReference>
<dbReference type="InterPro" id="IPR037041">
    <property type="entry name" value="Trigger_fac_C_sf"/>
</dbReference>
<dbReference type="RefSeq" id="WP_007173604.1">
    <property type="nucleotide sequence ID" value="NZ_GG704781.1"/>
</dbReference>
<dbReference type="OrthoDB" id="9767721at2"/>
<keyword evidence="2" id="KW-0413">Isomerase</keyword>
<evidence type="ECO:0000259" key="1">
    <source>
        <dbReference type="Pfam" id="PF05697"/>
    </source>
</evidence>
<dbReference type="GO" id="GO:0003755">
    <property type="term" value="F:peptidyl-prolyl cis-trans isomerase activity"/>
    <property type="evidence" value="ECO:0007669"/>
    <property type="project" value="UniProtKB-EC"/>
</dbReference>
<accession>D1PX16</accession>
<dbReference type="GO" id="GO:0015031">
    <property type="term" value="P:protein transport"/>
    <property type="evidence" value="ECO:0007669"/>
    <property type="project" value="InterPro"/>
</dbReference>
<dbReference type="eggNOG" id="COG0544">
    <property type="taxonomic scope" value="Bacteria"/>
</dbReference>
<dbReference type="Gene3D" id="1.10.3120.10">
    <property type="entry name" value="Trigger factor, C-terminal domain"/>
    <property type="match status" value="1"/>
</dbReference>
<dbReference type="GO" id="GO:0043022">
    <property type="term" value="F:ribosome binding"/>
    <property type="evidence" value="ECO:0007669"/>
    <property type="project" value="TreeGrafter"/>
</dbReference>
<sequence>MKVSFENPDKLNAVLTITVEEDDYKNDVEKTLKDYRKKANMSGFRPGQVPMGIIKRQYGTSVKMDAINKLVGNEIQKYITDNKVQMLGEPLASEKQEPQDLEKAAPYTFIFDIAVAPEFDIEFTPKDKIDFYEIEVDDALIDRQVEMFASRSGKYETVAEYQDGDMLKGDLRELDEKGSTKEGGLTVEAAVIMPNYIKADDQKKLFDGAKTGDIITFNPRKAYPESDTEVSALLKIKKEEIAEHSGDFSYQVTEIQRFRNHEVNQELFDKTFGEGVVKDEKDFRAKIAEGLKAQLASESNYKFLLDMRKYAEDKVGQLTYPDALLKRIMKNNNKDKDQEFIDKNYEPSIKELTWSLIRNKLVEQAGIKIEDEDVKQAAREAARAQFAQYGMNNVPEEYVNNYADELLKKQETVQNFVDRAIDVKLADAVKKTVKLNKKKVTLDEFNKMAE</sequence>
<keyword evidence="3" id="KW-1185">Reference proteome</keyword>
<dbReference type="EC" id="5.2.1.8" evidence="2"/>
<dbReference type="InterPro" id="IPR005215">
    <property type="entry name" value="Trig_fac"/>
</dbReference>
<feature type="domain" description="Trigger factor ribosome-binding bacterial" evidence="1">
    <location>
        <begin position="1"/>
        <end position="147"/>
    </location>
</feature>
<dbReference type="Pfam" id="PF05697">
    <property type="entry name" value="Trigger_N"/>
    <property type="match status" value="1"/>
</dbReference>
<dbReference type="Proteomes" id="UP000003160">
    <property type="component" value="Unassembled WGS sequence"/>
</dbReference>
<dbReference type="HOGENOM" id="CLU_045516_0_0_10"/>
<organism evidence="2 3">
    <name type="scientific">Hallella bergensis DSM 17361</name>
    <dbReference type="NCBI Taxonomy" id="585502"/>
    <lineage>
        <taxon>Bacteria</taxon>
        <taxon>Pseudomonadati</taxon>
        <taxon>Bacteroidota</taxon>
        <taxon>Bacteroidia</taxon>
        <taxon>Bacteroidales</taxon>
        <taxon>Prevotellaceae</taxon>
        <taxon>Hallella</taxon>
    </lineage>
</organism>
<dbReference type="PANTHER" id="PTHR30560:SF3">
    <property type="entry name" value="TRIGGER FACTOR-LIKE PROTEIN TIG, CHLOROPLASTIC"/>
    <property type="match status" value="1"/>
</dbReference>
<dbReference type="PIRSF" id="PIRSF003095">
    <property type="entry name" value="Trigger_factor"/>
    <property type="match status" value="1"/>
</dbReference>
<dbReference type="GO" id="GO:0051083">
    <property type="term" value="P:'de novo' cotranslational protein folding"/>
    <property type="evidence" value="ECO:0007669"/>
    <property type="project" value="TreeGrafter"/>
</dbReference>
<dbReference type="GO" id="GO:0043335">
    <property type="term" value="P:protein unfolding"/>
    <property type="evidence" value="ECO:0007669"/>
    <property type="project" value="TreeGrafter"/>
</dbReference>
<reference evidence="2 3" key="1">
    <citation type="submission" date="2009-10" db="EMBL/GenBank/DDBJ databases">
        <authorList>
            <person name="Qin X."/>
            <person name="Bachman B."/>
            <person name="Battles P."/>
            <person name="Bell A."/>
            <person name="Bess C."/>
            <person name="Bickham C."/>
            <person name="Chaboub L."/>
            <person name="Chen D."/>
            <person name="Coyle M."/>
            <person name="Deiros D.R."/>
            <person name="Dinh H."/>
            <person name="Forbes L."/>
            <person name="Fowler G."/>
            <person name="Francisco L."/>
            <person name="Fu Q."/>
            <person name="Gubbala S."/>
            <person name="Hale W."/>
            <person name="Han Y."/>
            <person name="Hemphill L."/>
            <person name="Highlander S.K."/>
            <person name="Hirani K."/>
            <person name="Hogues M."/>
            <person name="Jackson L."/>
            <person name="Jakkamsetti A."/>
            <person name="Javaid M."/>
            <person name="Jiang H."/>
            <person name="Korchina V."/>
            <person name="Kovar C."/>
            <person name="Lara F."/>
            <person name="Lee S."/>
            <person name="Mata R."/>
            <person name="Mathew T."/>
            <person name="Moen C."/>
            <person name="Morales K."/>
            <person name="Munidasa M."/>
            <person name="Nazareth L."/>
            <person name="Ngo R."/>
            <person name="Nguyen L."/>
            <person name="Okwuonu G."/>
            <person name="Ongeri F."/>
            <person name="Patil S."/>
            <person name="Petrosino J."/>
            <person name="Pham C."/>
            <person name="Pham P."/>
            <person name="Pu L.-L."/>
            <person name="Puazo M."/>
            <person name="Raj R."/>
            <person name="Reid J."/>
            <person name="Rouhana J."/>
            <person name="Saada N."/>
            <person name="Shang Y."/>
            <person name="Simmons D."/>
            <person name="Thornton R."/>
            <person name="Warren J."/>
            <person name="Weissenberger G."/>
            <person name="Zhang J."/>
            <person name="Zhang L."/>
            <person name="Zhou C."/>
            <person name="Zhu D."/>
            <person name="Muzny D."/>
            <person name="Worley K."/>
            <person name="Gibbs R."/>
        </authorList>
    </citation>
    <scope>NUCLEOTIDE SEQUENCE [LARGE SCALE GENOMIC DNA]</scope>
    <source>
        <strain evidence="2 3">DSM 17361</strain>
    </source>
</reference>
<dbReference type="AlphaFoldDB" id="D1PX16"/>
<dbReference type="SUPFAM" id="SSF109998">
    <property type="entry name" value="Triger factor/SurA peptide-binding domain-like"/>
    <property type="match status" value="1"/>
</dbReference>
<evidence type="ECO:0000313" key="3">
    <source>
        <dbReference type="Proteomes" id="UP000003160"/>
    </source>
</evidence>
<dbReference type="GO" id="GO:0044183">
    <property type="term" value="F:protein folding chaperone"/>
    <property type="evidence" value="ECO:0007669"/>
    <property type="project" value="TreeGrafter"/>
</dbReference>